<reference evidence="3 4" key="1">
    <citation type="journal article" date="2023" name="BMC Biol.">
        <title>The compact genome of the sponge Oopsacas minuta (Hexactinellida) is lacking key metazoan core genes.</title>
        <authorList>
            <person name="Santini S."/>
            <person name="Schenkelaars Q."/>
            <person name="Jourda C."/>
            <person name="Duchesne M."/>
            <person name="Belahbib H."/>
            <person name="Rocher C."/>
            <person name="Selva M."/>
            <person name="Riesgo A."/>
            <person name="Vervoort M."/>
            <person name="Leys S.P."/>
            <person name="Kodjabachian L."/>
            <person name="Le Bivic A."/>
            <person name="Borchiellini C."/>
            <person name="Claverie J.M."/>
            <person name="Renard E."/>
        </authorList>
    </citation>
    <scope>NUCLEOTIDE SEQUENCE [LARGE SCALE GENOMIC DNA]</scope>
    <source>
        <strain evidence="3">SPO-2</strain>
    </source>
</reference>
<accession>A0AAV7JAY1</accession>
<dbReference type="EMBL" id="JAKMXF010000365">
    <property type="protein sequence ID" value="KAI6645848.1"/>
    <property type="molecule type" value="Genomic_DNA"/>
</dbReference>
<gene>
    <name evidence="3" type="ORF">LOD99_13107</name>
</gene>
<proteinExistence type="predicted"/>
<sequence>MLTFEYKIFVSISRFYNAALTQRGHYRISLYLDETGPANLDRVTHYGEGGQVEKGVYYSKCVYISCGRDSFPSIGSCVFSLSVPVSTSLLTSTDHSVQIFLNTELICSPGDNLPKGDRSFTVLNQRQIAITLAPRHNNNHFLTITSGPIQIGAVGLQIHSSLTGMNSDVSSTSPPTSKYGTQPIPSFNSLLFDTTLSSNRLYGNVNVSVVSGQGHARQVFRILEELLQRSYADIRNTLISYSSFTNIQLPDMPENLVLGDDLAVVLQSPIQQASLARNICEILSELSTTLNKLWKNYVSNIYGNESIIKHLAIVCHTEKVQYLRQSVRSSTTDSTFCSENVYLDDESQIRNTQQQNYYLHTRPRVYCVETMGAMQDRIFIEEIIYTPTKEDVSQNQLHRINGYIDSFQSSEFNSQTKHKPDNFINNKHRQKSRSLSPVQNTPQIATNGLSEKVIRVSSPTSNVITHVPLRPILSHNTFTPTHKSSNKNEDIDDRIFCNCLPFKRRVKKDKKRKIPRLRNSKCFSQEEFFYPTPSQIDSPHRSPNSTPISSVSATELISRNYLQGARGNTKRRSHPNMKLCYSPTPISKIHSGIDATSDPGVKLKTTHPLLEESSRSSQNCTDLDEVMAVSDNSHNMSQLSTDGEGEMKEVTSVSQLVVTLELDAQSQSIAGAGFNVGNPNFVEDSKGKNEIDISKVLSPIEDDFNTSALERSIQLHSDIMCSSPLPPLQCSRSIELSQSESGHYQTASYNSFRHGQLTTIPNNYPRFRDVTSPYLPPPLFYEYSKDYHLVVCVHGLDGNFHDIRLFKTYLTLALPKENLEFLMSLSNQGKTYSSIEDMADNLLIEIYEYLHISGPNPPKYISFIGHSMGNLTIRRLLDKVEFEPFLDKLSVFVSLCGPHLGSLVYTSGFVQAGMWILQKWHKSTSILQMQLKDEENPRESFIYKLSSSRGIQHFKSVILVGSPQDKYTPYFSSLLHPCPNYEQVPLYREMLENFLAVLKHKDLQLIRYKVHYNIPPSPGNFIGRSAHIAVLDSEQFVEKFALTCLAPYFANMQLHQ</sequence>
<protein>
    <recommendedName>
        <fullName evidence="2">DUF676 domain-containing protein</fullName>
    </recommendedName>
</protein>
<dbReference type="InterPro" id="IPR007751">
    <property type="entry name" value="DUF676_lipase-like"/>
</dbReference>
<dbReference type="PANTHER" id="PTHR12482:SF5">
    <property type="entry name" value="DUF676 DOMAIN-CONTAINING PROTEIN"/>
    <property type="match status" value="1"/>
</dbReference>
<feature type="region of interest" description="Disordered" evidence="1">
    <location>
        <begin position="533"/>
        <end position="552"/>
    </location>
</feature>
<feature type="domain" description="DUF676" evidence="2">
    <location>
        <begin position="785"/>
        <end position="972"/>
    </location>
</feature>
<dbReference type="PANTHER" id="PTHR12482">
    <property type="entry name" value="LIPASE ROG1-RELATED-RELATED"/>
    <property type="match status" value="1"/>
</dbReference>
<dbReference type="Proteomes" id="UP001165289">
    <property type="component" value="Unassembled WGS sequence"/>
</dbReference>
<dbReference type="Pfam" id="PF05057">
    <property type="entry name" value="DUF676"/>
    <property type="match status" value="1"/>
</dbReference>
<feature type="compositionally biased region" description="Polar residues" evidence="1">
    <location>
        <begin position="433"/>
        <end position="442"/>
    </location>
</feature>
<dbReference type="SUPFAM" id="SSF53474">
    <property type="entry name" value="alpha/beta-Hydrolases"/>
    <property type="match status" value="1"/>
</dbReference>
<dbReference type="InterPro" id="IPR029058">
    <property type="entry name" value="AB_hydrolase_fold"/>
</dbReference>
<evidence type="ECO:0000256" key="1">
    <source>
        <dbReference type="SAM" id="MobiDB-lite"/>
    </source>
</evidence>
<comment type="caution">
    <text evidence="3">The sequence shown here is derived from an EMBL/GenBank/DDBJ whole genome shotgun (WGS) entry which is preliminary data.</text>
</comment>
<evidence type="ECO:0000313" key="4">
    <source>
        <dbReference type="Proteomes" id="UP001165289"/>
    </source>
</evidence>
<dbReference type="Gene3D" id="3.40.50.1820">
    <property type="entry name" value="alpha/beta hydrolase"/>
    <property type="match status" value="1"/>
</dbReference>
<keyword evidence="4" id="KW-1185">Reference proteome</keyword>
<dbReference type="AlphaFoldDB" id="A0AAV7JAY1"/>
<organism evidence="3 4">
    <name type="scientific">Oopsacas minuta</name>
    <dbReference type="NCBI Taxonomy" id="111878"/>
    <lineage>
        <taxon>Eukaryota</taxon>
        <taxon>Metazoa</taxon>
        <taxon>Porifera</taxon>
        <taxon>Hexactinellida</taxon>
        <taxon>Hexasterophora</taxon>
        <taxon>Lyssacinosida</taxon>
        <taxon>Leucopsacidae</taxon>
        <taxon>Oopsacas</taxon>
    </lineage>
</organism>
<feature type="region of interest" description="Disordered" evidence="1">
    <location>
        <begin position="413"/>
        <end position="442"/>
    </location>
</feature>
<evidence type="ECO:0000259" key="2">
    <source>
        <dbReference type="Pfam" id="PF05057"/>
    </source>
</evidence>
<evidence type="ECO:0000313" key="3">
    <source>
        <dbReference type="EMBL" id="KAI6645848.1"/>
    </source>
</evidence>
<dbReference type="InterPro" id="IPR044294">
    <property type="entry name" value="Lipase-like"/>
</dbReference>
<name>A0AAV7JAY1_9METZ</name>